<dbReference type="SUPFAM" id="SSF48366">
    <property type="entry name" value="Ras GEF"/>
    <property type="match status" value="1"/>
</dbReference>
<dbReference type="InterPro" id="IPR036964">
    <property type="entry name" value="RASGEF_cat_dom_sf"/>
</dbReference>
<dbReference type="Gene3D" id="1.10.840.10">
    <property type="entry name" value="Ras guanine-nucleotide exchange factors catalytic domain"/>
    <property type="match status" value="1"/>
</dbReference>
<keyword evidence="1 2" id="KW-0344">Guanine-nucleotide releasing factor</keyword>
<protein>
    <recommendedName>
        <fullName evidence="8">Ras-GEF domain-containing protein</fullName>
    </recommendedName>
</protein>
<dbReference type="GO" id="GO:0005085">
    <property type="term" value="F:guanyl-nucleotide exchange factor activity"/>
    <property type="evidence" value="ECO:0007669"/>
    <property type="project" value="UniProtKB-KW"/>
</dbReference>
<name>A0A8S3ZI35_9EUPU</name>
<dbReference type="Pfam" id="PF00617">
    <property type="entry name" value="RasGEF"/>
    <property type="match status" value="1"/>
</dbReference>
<dbReference type="PANTHER" id="PTHR21560">
    <property type="entry name" value="VERY KIND PROTEIN"/>
    <property type="match status" value="1"/>
</dbReference>
<comment type="caution">
    <text evidence="6">The sequence shown here is derived from an EMBL/GenBank/DDBJ whole genome shotgun (WGS) entry which is preliminary data.</text>
</comment>
<feature type="domain" description="N-terminal Ras-GEF" evidence="5">
    <location>
        <begin position="1"/>
        <end position="122"/>
    </location>
</feature>
<evidence type="ECO:0000256" key="1">
    <source>
        <dbReference type="ARBA" id="ARBA00022658"/>
    </source>
</evidence>
<sequence length="489" mass="55703">MTVLQAGTPRGLMSYLYTSSALSVGFIHQFLLCFRYILTSDQLLNFIVEKYNSARSSQKDANMTRIQCRSTDLLHFWVEGFYSIDFAPNKSLLKMFADFLTEQTNANMECIDSLFSLYAACRMGENAELVHTTEIPDDSEEGVYLFSMGVPKRWDSFRSLLKRSRSDKSNQGSHGSFGKGRSHTKPLSPEYGKSLPFSLADCPAHVLAEQLTLIEQELFKKCHPVHFLNSQFQGVGVALSMPGLRTPLMTRKLEESRGTKKGLFVGEPFIESYVVQMINHSQELAHWVSAEILNSGSSKAQINLITKFLTVAHLCQEVRNYATALSILDGLENLVIRQLPAWKIIPAKSVDYINELTNIKMKLKSDPLWFMKDKDWYIYPTIPCALFLALHIQQAEIGSFTLANGMYKWDKMRSITDIIDQLRIFREHSYGFQPDFEIQKFIHRSIAQYRDQDLHLVASAHDSNFHKRASTTSLSGTLKKVKGIFKKKV</sequence>
<dbReference type="GO" id="GO:0048814">
    <property type="term" value="P:regulation of dendrite morphogenesis"/>
    <property type="evidence" value="ECO:0007669"/>
    <property type="project" value="TreeGrafter"/>
</dbReference>
<accession>A0A8S3ZI35</accession>
<evidence type="ECO:0000259" key="5">
    <source>
        <dbReference type="PROSITE" id="PS50212"/>
    </source>
</evidence>
<dbReference type="Proteomes" id="UP000678393">
    <property type="component" value="Unassembled WGS sequence"/>
</dbReference>
<organism evidence="6 7">
    <name type="scientific">Candidula unifasciata</name>
    <dbReference type="NCBI Taxonomy" id="100452"/>
    <lineage>
        <taxon>Eukaryota</taxon>
        <taxon>Metazoa</taxon>
        <taxon>Spiralia</taxon>
        <taxon>Lophotrochozoa</taxon>
        <taxon>Mollusca</taxon>
        <taxon>Gastropoda</taxon>
        <taxon>Heterobranchia</taxon>
        <taxon>Euthyneura</taxon>
        <taxon>Panpulmonata</taxon>
        <taxon>Eupulmonata</taxon>
        <taxon>Stylommatophora</taxon>
        <taxon>Helicina</taxon>
        <taxon>Helicoidea</taxon>
        <taxon>Geomitridae</taxon>
        <taxon>Candidula</taxon>
    </lineage>
</organism>
<evidence type="ECO:0000313" key="6">
    <source>
        <dbReference type="EMBL" id="CAG5129093.1"/>
    </source>
</evidence>
<evidence type="ECO:0000256" key="3">
    <source>
        <dbReference type="SAM" id="MobiDB-lite"/>
    </source>
</evidence>
<evidence type="ECO:0000313" key="7">
    <source>
        <dbReference type="Proteomes" id="UP000678393"/>
    </source>
</evidence>
<dbReference type="OrthoDB" id="10254377at2759"/>
<dbReference type="PROSITE" id="PS50212">
    <property type="entry name" value="RASGEF_NTER"/>
    <property type="match status" value="1"/>
</dbReference>
<evidence type="ECO:0000259" key="4">
    <source>
        <dbReference type="PROSITE" id="PS50009"/>
    </source>
</evidence>
<dbReference type="InterPro" id="IPR023578">
    <property type="entry name" value="Ras_GEF_dom_sf"/>
</dbReference>
<dbReference type="GO" id="GO:0032045">
    <property type="term" value="C:guanyl-nucleotide exchange factor complex"/>
    <property type="evidence" value="ECO:0007669"/>
    <property type="project" value="TreeGrafter"/>
</dbReference>
<dbReference type="Pfam" id="PF00618">
    <property type="entry name" value="RasGEF_N"/>
    <property type="match status" value="1"/>
</dbReference>
<dbReference type="PANTHER" id="PTHR21560:SF0">
    <property type="entry name" value="KINASE NON-CATALYTIC C-LOBE DOMAIN-CONTAINING PROTEIN 1"/>
    <property type="match status" value="1"/>
</dbReference>
<dbReference type="SMART" id="SM00147">
    <property type="entry name" value="RasGEF"/>
    <property type="match status" value="1"/>
</dbReference>
<keyword evidence="7" id="KW-1185">Reference proteome</keyword>
<proteinExistence type="predicted"/>
<dbReference type="AlphaFoldDB" id="A0A8S3ZI35"/>
<dbReference type="GO" id="GO:0007264">
    <property type="term" value="P:small GTPase-mediated signal transduction"/>
    <property type="evidence" value="ECO:0007669"/>
    <property type="project" value="InterPro"/>
</dbReference>
<evidence type="ECO:0008006" key="8">
    <source>
        <dbReference type="Google" id="ProtNLM"/>
    </source>
</evidence>
<dbReference type="PROSITE" id="PS50009">
    <property type="entry name" value="RASGEF_CAT"/>
    <property type="match status" value="1"/>
</dbReference>
<dbReference type="GO" id="GO:0030425">
    <property type="term" value="C:dendrite"/>
    <property type="evidence" value="ECO:0007669"/>
    <property type="project" value="TreeGrafter"/>
</dbReference>
<gene>
    <name evidence="6" type="ORF">CUNI_LOCUS14651</name>
</gene>
<feature type="region of interest" description="Disordered" evidence="3">
    <location>
        <begin position="163"/>
        <end position="186"/>
    </location>
</feature>
<feature type="domain" description="Ras-GEF" evidence="4">
    <location>
        <begin position="203"/>
        <end position="459"/>
    </location>
</feature>
<dbReference type="InterPro" id="IPR029899">
    <property type="entry name" value="KNDC1"/>
</dbReference>
<dbReference type="Gene3D" id="1.20.870.10">
    <property type="entry name" value="Son of sevenless (SoS) protein Chain: S domain 1"/>
    <property type="match status" value="1"/>
</dbReference>
<reference evidence="6" key="1">
    <citation type="submission" date="2021-04" db="EMBL/GenBank/DDBJ databases">
        <authorList>
            <consortium name="Molecular Ecology Group"/>
        </authorList>
    </citation>
    <scope>NUCLEOTIDE SEQUENCE</scope>
</reference>
<dbReference type="GO" id="GO:0043025">
    <property type="term" value="C:neuronal cell body"/>
    <property type="evidence" value="ECO:0007669"/>
    <property type="project" value="TreeGrafter"/>
</dbReference>
<dbReference type="CDD" id="cd06224">
    <property type="entry name" value="REM"/>
    <property type="match status" value="1"/>
</dbReference>
<evidence type="ECO:0000256" key="2">
    <source>
        <dbReference type="PROSITE-ProRule" id="PRU00168"/>
    </source>
</evidence>
<dbReference type="InterPro" id="IPR000651">
    <property type="entry name" value="Ras-like_Gua-exchang_fac_N"/>
</dbReference>
<dbReference type="InterPro" id="IPR001895">
    <property type="entry name" value="RASGEF_cat_dom"/>
</dbReference>
<dbReference type="EMBL" id="CAJHNH020003347">
    <property type="protein sequence ID" value="CAG5129093.1"/>
    <property type="molecule type" value="Genomic_DNA"/>
</dbReference>